<dbReference type="OrthoDB" id="7281177at2"/>
<evidence type="ECO:0000313" key="2">
    <source>
        <dbReference type="Proteomes" id="UP000239724"/>
    </source>
</evidence>
<dbReference type="AlphaFoldDB" id="A0A2S6NPD9"/>
<evidence type="ECO:0000313" key="1">
    <source>
        <dbReference type="EMBL" id="PPQ40837.1"/>
    </source>
</evidence>
<reference evidence="1 2" key="1">
    <citation type="journal article" date="2018" name="Arch. Microbiol.">
        <title>New insights into the metabolic potential of the phototrophic purple bacterium Rhodopila globiformis DSM 161(T) from its draft genome sequence and evidence for a vanadium-dependent nitrogenase.</title>
        <authorList>
            <person name="Imhoff J.F."/>
            <person name="Rahn T."/>
            <person name="Kunzel S."/>
            <person name="Neulinger S.C."/>
        </authorList>
    </citation>
    <scope>NUCLEOTIDE SEQUENCE [LARGE SCALE GENOMIC DNA]</scope>
    <source>
        <strain evidence="1 2">DSM 161</strain>
    </source>
</reference>
<dbReference type="Proteomes" id="UP000239724">
    <property type="component" value="Unassembled WGS sequence"/>
</dbReference>
<dbReference type="RefSeq" id="WP_104516838.1">
    <property type="nucleotide sequence ID" value="NZ_NHRY01000011.1"/>
</dbReference>
<organism evidence="1 2">
    <name type="scientific">Rhodopila globiformis</name>
    <name type="common">Rhodopseudomonas globiformis</name>
    <dbReference type="NCBI Taxonomy" id="1071"/>
    <lineage>
        <taxon>Bacteria</taxon>
        <taxon>Pseudomonadati</taxon>
        <taxon>Pseudomonadota</taxon>
        <taxon>Alphaproteobacteria</taxon>
        <taxon>Acetobacterales</taxon>
        <taxon>Acetobacteraceae</taxon>
        <taxon>Rhodopila</taxon>
    </lineage>
</organism>
<accession>A0A2S6NPD9</accession>
<sequence length="112" mass="12558">MPDALHPRGKDRDGTPIDQTTWIGEALALLAQIGGRAHILPPVEGTWLNAETGVLIQDSVILAYTHVEPEQFEASLLWLRGFLHRLGRETNQAEIAFEFADRLYKIRHFDGG</sequence>
<comment type="caution">
    <text evidence="1">The sequence shown here is derived from an EMBL/GenBank/DDBJ whole genome shotgun (WGS) entry which is preliminary data.</text>
</comment>
<dbReference type="EMBL" id="NHRY01000011">
    <property type="protein sequence ID" value="PPQ40837.1"/>
    <property type="molecule type" value="Genomic_DNA"/>
</dbReference>
<name>A0A2S6NPD9_RHOGL</name>
<keyword evidence="2" id="KW-1185">Reference proteome</keyword>
<proteinExistence type="predicted"/>
<protein>
    <submittedName>
        <fullName evidence="1">Uncharacterized protein</fullName>
    </submittedName>
</protein>
<gene>
    <name evidence="1" type="ORF">CCS01_00205</name>
</gene>